<keyword evidence="6" id="KW-0418">Kinase</keyword>
<evidence type="ECO:0000313" key="12">
    <source>
        <dbReference type="Proteomes" id="UP001519921"/>
    </source>
</evidence>
<dbReference type="PANTHER" id="PTHR43065">
    <property type="entry name" value="SENSOR HISTIDINE KINASE"/>
    <property type="match status" value="1"/>
</dbReference>
<evidence type="ECO:0000256" key="5">
    <source>
        <dbReference type="ARBA" id="ARBA00022741"/>
    </source>
</evidence>
<dbReference type="EC" id="2.7.13.3" evidence="2"/>
<dbReference type="SMART" id="SM00387">
    <property type="entry name" value="HATPase_c"/>
    <property type="match status" value="1"/>
</dbReference>
<proteinExistence type="predicted"/>
<keyword evidence="12" id="KW-1185">Reference proteome</keyword>
<keyword evidence="9" id="KW-0812">Transmembrane</keyword>
<keyword evidence="5" id="KW-0547">Nucleotide-binding</keyword>
<dbReference type="InterPro" id="IPR036890">
    <property type="entry name" value="HATPase_C_sf"/>
</dbReference>
<sequence>MAINIVDSVNSILQAVFFICLPDYCILDKYKQDKINKFISILFIFSIMQIFNRVFGNLSICVFFIHFMEISILFILYRKAFYSALITYTIIYFLIALNVTIFGNLFFGYLKDIIYIQNIERLMIAVVYTPQFIMGIICLLFRKRILNFHNYIRSIAPTMSTLIIINFSLDFIVAFYLIFYKEESELLKNIGLVSSLVFVGAIAIYFLKIHMRSSKILALNKVLDEKNSELRKIKNNYSNEISYMYDLYSRENLDEIGQILKNIINKSNSNINNETSNNTSNNTLISSIIKNIKSEDLNVIVDESGSIENVEMQEIELYRVISNIINNAIKAMDGIGIIIVKTYNSLDNLIISIENNGPKIEPDHISKIFEAGFTTKKDLDKNHGFGLNIVRELVEKYKGKISVESTDASTKFEIRLPFLK</sequence>
<dbReference type="InterPro" id="IPR004358">
    <property type="entry name" value="Sig_transdc_His_kin-like_C"/>
</dbReference>
<reference evidence="11 12" key="1">
    <citation type="submission" date="2021-07" db="EMBL/GenBank/DDBJ databases">
        <title>Clostridium weizhouense sp. nov., an anaerobic bacterium isolated from activated sludge of Petroleum wastewater.</title>
        <authorList>
            <person name="Li Q."/>
        </authorList>
    </citation>
    <scope>NUCLEOTIDE SEQUENCE [LARGE SCALE GENOMIC DNA]</scope>
    <source>
        <strain evidence="11 12">YB-6</strain>
    </source>
</reference>
<keyword evidence="9" id="KW-0472">Membrane</keyword>
<accession>A0ABS7AKN3</accession>
<dbReference type="SUPFAM" id="SSF55874">
    <property type="entry name" value="ATPase domain of HSP90 chaperone/DNA topoisomerase II/histidine kinase"/>
    <property type="match status" value="1"/>
</dbReference>
<evidence type="ECO:0000256" key="7">
    <source>
        <dbReference type="ARBA" id="ARBA00022840"/>
    </source>
</evidence>
<feature type="transmembrane region" description="Helical" evidence="9">
    <location>
        <begin position="35"/>
        <end position="51"/>
    </location>
</feature>
<dbReference type="Proteomes" id="UP001519921">
    <property type="component" value="Unassembled WGS sequence"/>
</dbReference>
<protein>
    <recommendedName>
        <fullName evidence="2">histidine kinase</fullName>
        <ecNumber evidence="2">2.7.13.3</ecNumber>
    </recommendedName>
</protein>
<evidence type="ECO:0000256" key="1">
    <source>
        <dbReference type="ARBA" id="ARBA00000085"/>
    </source>
</evidence>
<dbReference type="RefSeq" id="WP_219777719.1">
    <property type="nucleotide sequence ID" value="NZ_JAHXPT010000001.1"/>
</dbReference>
<dbReference type="GO" id="GO:0005524">
    <property type="term" value="F:ATP binding"/>
    <property type="evidence" value="ECO:0007669"/>
    <property type="project" value="UniProtKB-KW"/>
</dbReference>
<name>A0ABS7AKN3_9CLOT</name>
<keyword evidence="4" id="KW-0808">Transferase</keyword>
<evidence type="ECO:0000256" key="9">
    <source>
        <dbReference type="SAM" id="Phobius"/>
    </source>
</evidence>
<dbReference type="CDD" id="cd00075">
    <property type="entry name" value="HATPase"/>
    <property type="match status" value="1"/>
</dbReference>
<organism evidence="11 12">
    <name type="scientific">Clostridium weizhouense</name>
    <dbReference type="NCBI Taxonomy" id="2859781"/>
    <lineage>
        <taxon>Bacteria</taxon>
        <taxon>Bacillati</taxon>
        <taxon>Bacillota</taxon>
        <taxon>Clostridia</taxon>
        <taxon>Eubacteriales</taxon>
        <taxon>Clostridiaceae</taxon>
        <taxon>Clostridium</taxon>
    </lineage>
</organism>
<keyword evidence="3" id="KW-0597">Phosphoprotein</keyword>
<dbReference type="InterPro" id="IPR005467">
    <property type="entry name" value="His_kinase_dom"/>
</dbReference>
<keyword evidence="7 11" id="KW-0067">ATP-binding</keyword>
<evidence type="ECO:0000256" key="3">
    <source>
        <dbReference type="ARBA" id="ARBA00022553"/>
    </source>
</evidence>
<dbReference type="InterPro" id="IPR003594">
    <property type="entry name" value="HATPase_dom"/>
</dbReference>
<comment type="catalytic activity">
    <reaction evidence="1">
        <text>ATP + protein L-histidine = ADP + protein N-phospho-L-histidine.</text>
        <dbReference type="EC" id="2.7.13.3"/>
    </reaction>
</comment>
<gene>
    <name evidence="11" type="ORF">KYD98_00965</name>
</gene>
<dbReference type="Gene3D" id="3.30.565.10">
    <property type="entry name" value="Histidine kinase-like ATPase, C-terminal domain"/>
    <property type="match status" value="1"/>
</dbReference>
<dbReference type="Pfam" id="PF02518">
    <property type="entry name" value="HATPase_c"/>
    <property type="match status" value="1"/>
</dbReference>
<feature type="transmembrane region" description="Helical" evidence="9">
    <location>
        <begin position="89"/>
        <end position="110"/>
    </location>
</feature>
<keyword evidence="9" id="KW-1133">Transmembrane helix</keyword>
<dbReference type="PANTHER" id="PTHR43065:SF10">
    <property type="entry name" value="PEROXIDE STRESS-ACTIVATED HISTIDINE KINASE MAK3"/>
    <property type="match status" value="1"/>
</dbReference>
<dbReference type="EMBL" id="JAHXPT010000001">
    <property type="protein sequence ID" value="MBW6408658.1"/>
    <property type="molecule type" value="Genomic_DNA"/>
</dbReference>
<evidence type="ECO:0000256" key="2">
    <source>
        <dbReference type="ARBA" id="ARBA00012438"/>
    </source>
</evidence>
<evidence type="ECO:0000256" key="8">
    <source>
        <dbReference type="ARBA" id="ARBA00023012"/>
    </source>
</evidence>
<evidence type="ECO:0000256" key="6">
    <source>
        <dbReference type="ARBA" id="ARBA00022777"/>
    </source>
</evidence>
<feature type="transmembrane region" description="Helical" evidence="9">
    <location>
        <begin position="57"/>
        <end position="77"/>
    </location>
</feature>
<feature type="transmembrane region" description="Helical" evidence="9">
    <location>
        <begin position="122"/>
        <end position="141"/>
    </location>
</feature>
<evidence type="ECO:0000256" key="4">
    <source>
        <dbReference type="ARBA" id="ARBA00022679"/>
    </source>
</evidence>
<dbReference type="PRINTS" id="PR00344">
    <property type="entry name" value="BCTRLSENSOR"/>
</dbReference>
<evidence type="ECO:0000313" key="11">
    <source>
        <dbReference type="EMBL" id="MBW6408658.1"/>
    </source>
</evidence>
<feature type="transmembrane region" description="Helical" evidence="9">
    <location>
        <begin position="162"/>
        <end position="180"/>
    </location>
</feature>
<evidence type="ECO:0000259" key="10">
    <source>
        <dbReference type="PROSITE" id="PS50109"/>
    </source>
</evidence>
<feature type="transmembrane region" description="Helical" evidence="9">
    <location>
        <begin position="186"/>
        <end position="207"/>
    </location>
</feature>
<keyword evidence="8" id="KW-0902">Two-component regulatory system</keyword>
<feature type="domain" description="Histidine kinase" evidence="10">
    <location>
        <begin position="221"/>
        <end position="420"/>
    </location>
</feature>
<comment type="caution">
    <text evidence="11">The sequence shown here is derived from an EMBL/GenBank/DDBJ whole genome shotgun (WGS) entry which is preliminary data.</text>
</comment>
<dbReference type="PROSITE" id="PS50109">
    <property type="entry name" value="HIS_KIN"/>
    <property type="match status" value="1"/>
</dbReference>